<keyword evidence="3" id="KW-1185">Reference proteome</keyword>
<keyword evidence="1" id="KW-0812">Transmembrane</keyword>
<evidence type="ECO:0000313" key="3">
    <source>
        <dbReference type="Proteomes" id="UP001166293"/>
    </source>
</evidence>
<accession>A0ABS6NC75</accession>
<protein>
    <recommendedName>
        <fullName evidence="4">Tetratricopeptide repeat-like domain-containing protein</fullName>
    </recommendedName>
</protein>
<comment type="caution">
    <text evidence="2">The sequence shown here is derived from an EMBL/GenBank/DDBJ whole genome shotgun (WGS) entry which is preliminary data.</text>
</comment>
<sequence length="218" mass="22834">MSNSDSFIEEVTEEVRRDRLFALMRRYGWIAILAVLLLVGGAAWRELRLAQDRATAQAFGDSLLAALEADDPAQRLTALAGVEADEAAARALRDMLAAAEAQASGDTAAAAALLQGVADDGAVPAIYRQIAQFKALSGASDDLDPATRRAGLQALATPGQPLRALAEEQLAILDIEEGATDAALTRLQALMQDAEATAGLRRRATQLIVALGGTPDEG</sequence>
<keyword evidence="1" id="KW-1133">Transmembrane helix</keyword>
<name>A0ABS6NC75_9RHOB</name>
<feature type="transmembrane region" description="Helical" evidence="1">
    <location>
        <begin position="27"/>
        <end position="44"/>
    </location>
</feature>
<organism evidence="2 3">
    <name type="scientific">Thalassococcus arenae</name>
    <dbReference type="NCBI Taxonomy" id="2851652"/>
    <lineage>
        <taxon>Bacteria</taxon>
        <taxon>Pseudomonadati</taxon>
        <taxon>Pseudomonadota</taxon>
        <taxon>Alphaproteobacteria</taxon>
        <taxon>Rhodobacterales</taxon>
        <taxon>Roseobacteraceae</taxon>
        <taxon>Thalassococcus</taxon>
    </lineage>
</organism>
<reference evidence="2" key="1">
    <citation type="submission" date="2021-06" db="EMBL/GenBank/DDBJ databases">
        <title>Thalassococcus sp. CAU 1522 isolated from sea sand, Republic of Korea.</title>
        <authorList>
            <person name="Kim W."/>
        </authorList>
    </citation>
    <scope>NUCLEOTIDE SEQUENCE</scope>
    <source>
        <strain evidence="2">CAU 1522</strain>
    </source>
</reference>
<gene>
    <name evidence="2" type="ORF">KUH32_16045</name>
</gene>
<dbReference type="Proteomes" id="UP001166293">
    <property type="component" value="Unassembled WGS sequence"/>
</dbReference>
<evidence type="ECO:0008006" key="4">
    <source>
        <dbReference type="Google" id="ProtNLM"/>
    </source>
</evidence>
<proteinExistence type="predicted"/>
<evidence type="ECO:0000256" key="1">
    <source>
        <dbReference type="SAM" id="Phobius"/>
    </source>
</evidence>
<dbReference type="RefSeq" id="WP_217779603.1">
    <property type="nucleotide sequence ID" value="NZ_JAHRWL010000002.1"/>
</dbReference>
<evidence type="ECO:0000313" key="2">
    <source>
        <dbReference type="EMBL" id="MBV2361277.1"/>
    </source>
</evidence>
<keyword evidence="1" id="KW-0472">Membrane</keyword>
<dbReference type="EMBL" id="JAHRWL010000002">
    <property type="protein sequence ID" value="MBV2361277.1"/>
    <property type="molecule type" value="Genomic_DNA"/>
</dbReference>